<dbReference type="PROSITE" id="PS51365">
    <property type="entry name" value="RENAL_DIPEPTIDASE_2"/>
    <property type="match status" value="1"/>
</dbReference>
<dbReference type="Pfam" id="PF01244">
    <property type="entry name" value="Peptidase_M19"/>
    <property type="match status" value="1"/>
</dbReference>
<dbReference type="Gene3D" id="3.20.20.140">
    <property type="entry name" value="Metal-dependent hydrolases"/>
    <property type="match status" value="1"/>
</dbReference>
<name>A0A222WQ48_9BACL</name>
<dbReference type="InterPro" id="IPR008257">
    <property type="entry name" value="Pept_M19"/>
</dbReference>
<keyword evidence="2" id="KW-1185">Reference proteome</keyword>
<organism evidence="1 2">
    <name type="scientific">Paenibacillus kribbensis</name>
    <dbReference type="NCBI Taxonomy" id="172713"/>
    <lineage>
        <taxon>Bacteria</taxon>
        <taxon>Bacillati</taxon>
        <taxon>Bacillota</taxon>
        <taxon>Bacilli</taxon>
        <taxon>Bacillales</taxon>
        <taxon>Paenibacillaceae</taxon>
        <taxon>Paenibacillus</taxon>
    </lineage>
</organism>
<proteinExistence type="predicted"/>
<dbReference type="KEGG" id="pkb:B4V02_14950"/>
<dbReference type="SUPFAM" id="SSF51556">
    <property type="entry name" value="Metallo-dependent hydrolases"/>
    <property type="match status" value="1"/>
</dbReference>
<dbReference type="AlphaFoldDB" id="A0A222WQ48"/>
<dbReference type="STRING" id="172713.GCA_001705305_01751"/>
<evidence type="ECO:0000313" key="2">
    <source>
        <dbReference type="Proteomes" id="UP000214666"/>
    </source>
</evidence>
<sequence length="338" mass="37836">MNGKLNAKRPVVDFHCDVLCKMQLDSKVDFSHPSLDVTKERLLAGHVRLQTFAIYISQVLGTPRFEHIVRQIELFRQHVVSSSGGLRPLLWREDLAEQDEQAEKPKHLDGNRADQTDSPWALLSLEGADALEGNPLYAELCYAIGIRLIGLTWNHANWAADGIMEPRGGGLTRKGRELVKRSNELGLLLDVSHLSVQGFWEVLEEATLPPIASHSNAFAVCSHPRNLRDDQIRALIACDGRIGLTFVTMFIKEQGTVTAEDLLPHIEHICALGGARHMMFGSDFDGIERHVQGLEHPGKYPEFAELLLKHYPEELVTGWLGGHALHYLQTNLPSKRSF</sequence>
<dbReference type="Proteomes" id="UP000214666">
    <property type="component" value="Chromosome"/>
</dbReference>
<dbReference type="PANTHER" id="PTHR10443:SF12">
    <property type="entry name" value="DIPEPTIDASE"/>
    <property type="match status" value="1"/>
</dbReference>
<dbReference type="PANTHER" id="PTHR10443">
    <property type="entry name" value="MICROSOMAL DIPEPTIDASE"/>
    <property type="match status" value="1"/>
</dbReference>
<accession>A0A222WQ48</accession>
<dbReference type="OrthoDB" id="9804920at2"/>
<reference evidence="1 2" key="1">
    <citation type="submission" date="2017-03" db="EMBL/GenBank/DDBJ databases">
        <title>Complete genome sequence of Paenibacillus Kribbensis producing bioflocculants.</title>
        <authorList>
            <person name="Lee H.-G."/>
            <person name="Oh H.-M."/>
        </authorList>
    </citation>
    <scope>NUCLEOTIDE SEQUENCE [LARGE SCALE GENOMIC DNA]</scope>
    <source>
        <strain evidence="1 2">AM49</strain>
    </source>
</reference>
<dbReference type="GO" id="GO:0070573">
    <property type="term" value="F:metallodipeptidase activity"/>
    <property type="evidence" value="ECO:0007669"/>
    <property type="project" value="InterPro"/>
</dbReference>
<dbReference type="RefSeq" id="WP_094155423.1">
    <property type="nucleotide sequence ID" value="NZ_CP020028.1"/>
</dbReference>
<dbReference type="GO" id="GO:0006508">
    <property type="term" value="P:proteolysis"/>
    <property type="evidence" value="ECO:0007669"/>
    <property type="project" value="InterPro"/>
</dbReference>
<dbReference type="InterPro" id="IPR032466">
    <property type="entry name" value="Metal_Hydrolase"/>
</dbReference>
<gene>
    <name evidence="1" type="ORF">B4V02_14950</name>
</gene>
<protein>
    <submittedName>
        <fullName evidence="1">Dipeptidase</fullName>
    </submittedName>
</protein>
<evidence type="ECO:0000313" key="1">
    <source>
        <dbReference type="EMBL" id="ASR47891.1"/>
    </source>
</evidence>
<dbReference type="CDD" id="cd01301">
    <property type="entry name" value="rDP_like"/>
    <property type="match status" value="1"/>
</dbReference>
<dbReference type="EMBL" id="CP020028">
    <property type="protein sequence ID" value="ASR47891.1"/>
    <property type="molecule type" value="Genomic_DNA"/>
</dbReference>